<gene>
    <name evidence="4" type="ORF">AAK873_02295</name>
</gene>
<evidence type="ECO:0000313" key="4">
    <source>
        <dbReference type="EMBL" id="MEY8244448.1"/>
    </source>
</evidence>
<dbReference type="Proteomes" id="UP001565200">
    <property type="component" value="Unassembled WGS sequence"/>
</dbReference>
<evidence type="ECO:0000259" key="3">
    <source>
        <dbReference type="Pfam" id="PF07715"/>
    </source>
</evidence>
<dbReference type="EMBL" id="JBCLPP010000004">
    <property type="protein sequence ID" value="MEY8244448.1"/>
    <property type="molecule type" value="Genomic_DNA"/>
</dbReference>
<dbReference type="Pfam" id="PF07715">
    <property type="entry name" value="Plug"/>
    <property type="match status" value="1"/>
</dbReference>
<proteinExistence type="predicted"/>
<dbReference type="RefSeq" id="WP_121698315.1">
    <property type="nucleotide sequence ID" value="NZ_JBCLPP010000004.1"/>
</dbReference>
<comment type="caution">
    <text evidence="4">The sequence shown here is derived from an EMBL/GenBank/DDBJ whole genome shotgun (WGS) entry which is preliminary data.</text>
</comment>
<sequence length="792" mass="88958">MLKHCFILVIAAISSLYVAADVNIHGRVTDSDKKPVELVTVRVAGTAKGTMTDRDGRYSLSLAPRDTIRLIYSCVGYREVTRVLAGASGDITMNVRMRLDKRRLKEVNITEYRKQTGNMQRINAASYRLAPDVSGGSVESLVMTMAGVNGANELSSAYSVRGGSYDENAVYVNGIEVRRPMLVNAGQQEGMSIINPDMVGAVEFSAGGFPAEYGDRMSSVLDITYRRPERLEASVDIGLMGGSLSFGQSSDSFSQLHGVRYKRNNSLLDGMDAKGRYDPSFFDYQTNLNFRFGSRWQMAFLGDISINKYRFEPESRSTDFGTVDDAKRFTVYFDGQEKDRFDTWLGALTLRYRPSENSDFTVLASGYLTDELVSYDIAGEYWLNEAGMPDENEAIGVGRYLEHARNRLKTKVFSLGLRGNTAIGYNNLSYGVTYNREHVRDRSREWELLDSAGYVSPVSDARLEMSRVLMSDHDVGSSRLSLFLQDALRFSSSLGHWWLNAGVRAGYWDFNKEWTVSPRISLGLVPDADRHFAFRLSAGLYYQAPFYKEIKYPVDGVTELNRGIKAQRSLQMIAGTDYTFSAFNRPFRLSGEVYYKLLSRINPYVMDNMKVVYAGCNCADGYAAGIDLKLFGEFVPGSDSWISASLMKTQENINGVKVPSPNDRRYSFAMYFNDYFPRVPKLKFSLRGVFSDGLPVTAPGRSRDEGCFRSPAYKRVDAGLSYALISPQSDGRPRSGAWRCIKSMWLGVECFNLLDISNISNYYWVSDTGGVAYAVPDYLTRRQFNVRLTIDF</sequence>
<accession>A0ABV4CST6</accession>
<feature type="domain" description="TonB-dependent receptor plug" evidence="3">
    <location>
        <begin position="135"/>
        <end position="216"/>
    </location>
</feature>
<dbReference type="PANTHER" id="PTHR30069">
    <property type="entry name" value="TONB-DEPENDENT OUTER MEMBRANE RECEPTOR"/>
    <property type="match status" value="1"/>
</dbReference>
<dbReference type="InterPro" id="IPR039426">
    <property type="entry name" value="TonB-dep_rcpt-like"/>
</dbReference>
<dbReference type="Gene3D" id="2.60.40.1120">
    <property type="entry name" value="Carboxypeptidase-like, regulatory domain"/>
    <property type="match status" value="1"/>
</dbReference>
<keyword evidence="1 2" id="KW-0732">Signal</keyword>
<feature type="signal peptide" evidence="2">
    <location>
        <begin position="1"/>
        <end position="19"/>
    </location>
</feature>
<dbReference type="InterPro" id="IPR037066">
    <property type="entry name" value="Plug_dom_sf"/>
</dbReference>
<feature type="chain" id="PRO_5047458825" evidence="2">
    <location>
        <begin position="20"/>
        <end position="792"/>
    </location>
</feature>
<keyword evidence="5" id="KW-1185">Reference proteome</keyword>
<organism evidence="4 5">
    <name type="scientific">Heminiphilus faecis</name>
    <dbReference type="NCBI Taxonomy" id="2601703"/>
    <lineage>
        <taxon>Bacteria</taxon>
        <taxon>Pseudomonadati</taxon>
        <taxon>Bacteroidota</taxon>
        <taxon>Bacteroidia</taxon>
        <taxon>Bacteroidales</taxon>
        <taxon>Muribaculaceae</taxon>
        <taxon>Heminiphilus</taxon>
    </lineage>
</organism>
<dbReference type="InterPro" id="IPR012910">
    <property type="entry name" value="Plug_dom"/>
</dbReference>
<dbReference type="PANTHER" id="PTHR30069:SF29">
    <property type="entry name" value="HEMOGLOBIN AND HEMOGLOBIN-HAPTOGLOBIN-BINDING PROTEIN 1-RELATED"/>
    <property type="match status" value="1"/>
</dbReference>
<evidence type="ECO:0000256" key="2">
    <source>
        <dbReference type="SAM" id="SignalP"/>
    </source>
</evidence>
<dbReference type="SUPFAM" id="SSF49464">
    <property type="entry name" value="Carboxypeptidase regulatory domain-like"/>
    <property type="match status" value="1"/>
</dbReference>
<dbReference type="Pfam" id="PF13715">
    <property type="entry name" value="CarbopepD_reg_2"/>
    <property type="match status" value="1"/>
</dbReference>
<dbReference type="SUPFAM" id="SSF56935">
    <property type="entry name" value="Porins"/>
    <property type="match status" value="1"/>
</dbReference>
<dbReference type="Gene3D" id="2.170.130.10">
    <property type="entry name" value="TonB-dependent receptor, plug domain"/>
    <property type="match status" value="1"/>
</dbReference>
<protein>
    <submittedName>
        <fullName evidence="4">Carboxypeptidase-like regulatory domain-containing protein</fullName>
    </submittedName>
</protein>
<name>A0ABV4CST6_9BACT</name>
<reference evidence="4 5" key="1">
    <citation type="submission" date="2024-03" db="EMBL/GenBank/DDBJ databases">
        <title>Mouse gut bacterial collection (mGBC) of GemPharmatech.</title>
        <authorList>
            <person name="He Y."/>
            <person name="Dong L."/>
            <person name="Wu D."/>
            <person name="Gao X."/>
            <person name="Lin Z."/>
        </authorList>
    </citation>
    <scope>NUCLEOTIDE SEQUENCE [LARGE SCALE GENOMIC DNA]</scope>
    <source>
        <strain evidence="4 5">54-13</strain>
    </source>
</reference>
<dbReference type="InterPro" id="IPR008969">
    <property type="entry name" value="CarboxyPept-like_regulatory"/>
</dbReference>
<evidence type="ECO:0000256" key="1">
    <source>
        <dbReference type="ARBA" id="ARBA00022729"/>
    </source>
</evidence>
<evidence type="ECO:0000313" key="5">
    <source>
        <dbReference type="Proteomes" id="UP001565200"/>
    </source>
</evidence>